<dbReference type="Proteomes" id="UP000007266">
    <property type="component" value="Linkage group 10"/>
</dbReference>
<keyword evidence="3" id="KW-1185">Reference proteome</keyword>
<feature type="signal peptide" evidence="1">
    <location>
        <begin position="1"/>
        <end position="19"/>
    </location>
</feature>
<proteinExistence type="predicted"/>
<protein>
    <submittedName>
        <fullName evidence="2">Uncharacterized protein</fullName>
    </submittedName>
</protein>
<evidence type="ECO:0000256" key="1">
    <source>
        <dbReference type="SAM" id="SignalP"/>
    </source>
</evidence>
<dbReference type="OrthoDB" id="10353631at2759"/>
<feature type="chain" id="PRO_5007299603" evidence="1">
    <location>
        <begin position="20"/>
        <end position="68"/>
    </location>
</feature>
<accession>A0A139WAW1</accession>
<reference evidence="2 3" key="2">
    <citation type="journal article" date="2010" name="Nucleic Acids Res.">
        <title>BeetleBase in 2010: revisions to provide comprehensive genomic information for Tribolium castaneum.</title>
        <authorList>
            <person name="Kim H.S."/>
            <person name="Murphy T."/>
            <person name="Xia J."/>
            <person name="Caragea D."/>
            <person name="Park Y."/>
            <person name="Beeman R.W."/>
            <person name="Lorenzen M.D."/>
            <person name="Butcher S."/>
            <person name="Manak J.R."/>
            <person name="Brown S.J."/>
        </authorList>
    </citation>
    <scope>GENOME REANNOTATION</scope>
    <source>
        <strain evidence="2 3">Georgia GA2</strain>
    </source>
</reference>
<dbReference type="KEGG" id="tca:103314412"/>
<sequence>MVHLFIFVALVVAGGTAPAARHYTAILAHEAPVIPVVKAVPVVYATPVLYAAPVVHAPMAHSVYDEYR</sequence>
<dbReference type="EMBL" id="KQ971379">
    <property type="protein sequence ID" value="KYB25076.1"/>
    <property type="molecule type" value="Genomic_DNA"/>
</dbReference>
<reference evidence="2 3" key="1">
    <citation type="journal article" date="2008" name="Nature">
        <title>The genome of the model beetle and pest Tribolium castaneum.</title>
        <authorList>
            <consortium name="Tribolium Genome Sequencing Consortium"/>
            <person name="Richards S."/>
            <person name="Gibbs R.A."/>
            <person name="Weinstock G.M."/>
            <person name="Brown S.J."/>
            <person name="Denell R."/>
            <person name="Beeman R.W."/>
            <person name="Gibbs R."/>
            <person name="Beeman R.W."/>
            <person name="Brown S.J."/>
            <person name="Bucher G."/>
            <person name="Friedrich M."/>
            <person name="Grimmelikhuijzen C.J."/>
            <person name="Klingler M."/>
            <person name="Lorenzen M."/>
            <person name="Richards S."/>
            <person name="Roth S."/>
            <person name="Schroder R."/>
            <person name="Tautz D."/>
            <person name="Zdobnov E.M."/>
            <person name="Muzny D."/>
            <person name="Gibbs R.A."/>
            <person name="Weinstock G.M."/>
            <person name="Attaway T."/>
            <person name="Bell S."/>
            <person name="Buhay C.J."/>
            <person name="Chandrabose M.N."/>
            <person name="Chavez D."/>
            <person name="Clerk-Blankenburg K.P."/>
            <person name="Cree A."/>
            <person name="Dao M."/>
            <person name="Davis C."/>
            <person name="Chacko J."/>
            <person name="Dinh H."/>
            <person name="Dugan-Rocha S."/>
            <person name="Fowler G."/>
            <person name="Garner T.T."/>
            <person name="Garnes J."/>
            <person name="Gnirke A."/>
            <person name="Hawes A."/>
            <person name="Hernandez J."/>
            <person name="Hines S."/>
            <person name="Holder M."/>
            <person name="Hume J."/>
            <person name="Jhangiani S.N."/>
            <person name="Joshi V."/>
            <person name="Khan Z.M."/>
            <person name="Jackson L."/>
            <person name="Kovar C."/>
            <person name="Kowis A."/>
            <person name="Lee S."/>
            <person name="Lewis L.R."/>
            <person name="Margolis J."/>
            <person name="Morgan M."/>
            <person name="Nazareth L.V."/>
            <person name="Nguyen N."/>
            <person name="Okwuonu G."/>
            <person name="Parker D."/>
            <person name="Richards S."/>
            <person name="Ruiz S.J."/>
            <person name="Santibanez J."/>
            <person name="Savard J."/>
            <person name="Scherer S.E."/>
            <person name="Schneider B."/>
            <person name="Sodergren E."/>
            <person name="Tautz D."/>
            <person name="Vattahil S."/>
            <person name="Villasana D."/>
            <person name="White C.S."/>
            <person name="Wright R."/>
            <person name="Park Y."/>
            <person name="Beeman R.W."/>
            <person name="Lord J."/>
            <person name="Oppert B."/>
            <person name="Lorenzen M."/>
            <person name="Brown S."/>
            <person name="Wang L."/>
            <person name="Savard J."/>
            <person name="Tautz D."/>
            <person name="Richards S."/>
            <person name="Weinstock G."/>
            <person name="Gibbs R.A."/>
            <person name="Liu Y."/>
            <person name="Worley K."/>
            <person name="Weinstock G."/>
            <person name="Elsik C.G."/>
            <person name="Reese J.T."/>
            <person name="Elhaik E."/>
            <person name="Landan G."/>
            <person name="Graur D."/>
            <person name="Arensburger P."/>
            <person name="Atkinson P."/>
            <person name="Beeman R.W."/>
            <person name="Beidler J."/>
            <person name="Brown S.J."/>
            <person name="Demuth J.P."/>
            <person name="Drury D.W."/>
            <person name="Du Y.Z."/>
            <person name="Fujiwara H."/>
            <person name="Lorenzen M."/>
            <person name="Maselli V."/>
            <person name="Osanai M."/>
            <person name="Park Y."/>
            <person name="Robertson H.M."/>
            <person name="Tu Z."/>
            <person name="Wang J.J."/>
            <person name="Wang S."/>
            <person name="Richards S."/>
            <person name="Song H."/>
            <person name="Zhang L."/>
            <person name="Sodergren E."/>
            <person name="Werner D."/>
            <person name="Stanke M."/>
            <person name="Morgenstern B."/>
            <person name="Solovyev V."/>
            <person name="Kosarev P."/>
            <person name="Brown G."/>
            <person name="Chen H.C."/>
            <person name="Ermolaeva O."/>
            <person name="Hlavina W."/>
            <person name="Kapustin Y."/>
            <person name="Kiryutin B."/>
            <person name="Kitts P."/>
            <person name="Maglott D."/>
            <person name="Pruitt K."/>
            <person name="Sapojnikov V."/>
            <person name="Souvorov A."/>
            <person name="Mackey A.J."/>
            <person name="Waterhouse R.M."/>
            <person name="Wyder S."/>
            <person name="Zdobnov E.M."/>
            <person name="Zdobnov E.M."/>
            <person name="Wyder S."/>
            <person name="Kriventseva E.V."/>
            <person name="Kadowaki T."/>
            <person name="Bork P."/>
            <person name="Aranda M."/>
            <person name="Bao R."/>
            <person name="Beermann A."/>
            <person name="Berns N."/>
            <person name="Bolognesi R."/>
            <person name="Bonneton F."/>
            <person name="Bopp D."/>
            <person name="Brown S.J."/>
            <person name="Bucher G."/>
            <person name="Butts T."/>
            <person name="Chaumot A."/>
            <person name="Denell R.E."/>
            <person name="Ferrier D.E."/>
            <person name="Friedrich M."/>
            <person name="Gordon C.M."/>
            <person name="Jindra M."/>
            <person name="Klingler M."/>
            <person name="Lan Q."/>
            <person name="Lattorff H.M."/>
            <person name="Laudet V."/>
            <person name="von Levetsow C."/>
            <person name="Liu Z."/>
            <person name="Lutz R."/>
            <person name="Lynch J.A."/>
            <person name="da Fonseca R.N."/>
            <person name="Posnien N."/>
            <person name="Reuter R."/>
            <person name="Roth S."/>
            <person name="Savard J."/>
            <person name="Schinko J.B."/>
            <person name="Schmitt C."/>
            <person name="Schoppmeier M."/>
            <person name="Schroder R."/>
            <person name="Shippy T.D."/>
            <person name="Simonnet F."/>
            <person name="Marques-Souza H."/>
            <person name="Tautz D."/>
            <person name="Tomoyasu Y."/>
            <person name="Trauner J."/>
            <person name="Van der Zee M."/>
            <person name="Vervoort M."/>
            <person name="Wittkopp N."/>
            <person name="Wimmer E.A."/>
            <person name="Yang X."/>
            <person name="Jones A.K."/>
            <person name="Sattelle D.B."/>
            <person name="Ebert P.R."/>
            <person name="Nelson D."/>
            <person name="Scott J.G."/>
            <person name="Beeman R.W."/>
            <person name="Muthukrishnan S."/>
            <person name="Kramer K.J."/>
            <person name="Arakane Y."/>
            <person name="Beeman R.W."/>
            <person name="Zhu Q."/>
            <person name="Hogenkamp D."/>
            <person name="Dixit R."/>
            <person name="Oppert B."/>
            <person name="Jiang H."/>
            <person name="Zou Z."/>
            <person name="Marshall J."/>
            <person name="Elpidina E."/>
            <person name="Vinokurov K."/>
            <person name="Oppert C."/>
            <person name="Zou Z."/>
            <person name="Evans J."/>
            <person name="Lu Z."/>
            <person name="Zhao P."/>
            <person name="Sumathipala N."/>
            <person name="Altincicek B."/>
            <person name="Vilcinskas A."/>
            <person name="Williams M."/>
            <person name="Hultmark D."/>
            <person name="Hetru C."/>
            <person name="Jiang H."/>
            <person name="Grimmelikhuijzen C.J."/>
            <person name="Hauser F."/>
            <person name="Cazzamali G."/>
            <person name="Williamson M."/>
            <person name="Park Y."/>
            <person name="Li B."/>
            <person name="Tanaka Y."/>
            <person name="Predel R."/>
            <person name="Neupert S."/>
            <person name="Schachtner J."/>
            <person name="Verleyen P."/>
            <person name="Raible F."/>
            <person name="Bork P."/>
            <person name="Friedrich M."/>
            <person name="Walden K.K."/>
            <person name="Robertson H.M."/>
            <person name="Angeli S."/>
            <person name="Foret S."/>
            <person name="Bucher G."/>
            <person name="Schuetz S."/>
            <person name="Maleszka R."/>
            <person name="Wimmer E.A."/>
            <person name="Beeman R.W."/>
            <person name="Lorenzen M."/>
            <person name="Tomoyasu Y."/>
            <person name="Miller S.C."/>
            <person name="Grossmann D."/>
            <person name="Bucher G."/>
        </authorList>
    </citation>
    <scope>NUCLEOTIDE SEQUENCE [LARGE SCALE GENOMIC DNA]</scope>
    <source>
        <strain evidence="2 3">Georgia GA2</strain>
    </source>
</reference>
<evidence type="ECO:0000313" key="3">
    <source>
        <dbReference type="Proteomes" id="UP000007266"/>
    </source>
</evidence>
<dbReference type="AlphaFoldDB" id="A0A139WAW1"/>
<keyword evidence="1" id="KW-0732">Signal</keyword>
<organism evidence="2 3">
    <name type="scientific">Tribolium castaneum</name>
    <name type="common">Red flour beetle</name>
    <dbReference type="NCBI Taxonomy" id="7070"/>
    <lineage>
        <taxon>Eukaryota</taxon>
        <taxon>Metazoa</taxon>
        <taxon>Ecdysozoa</taxon>
        <taxon>Arthropoda</taxon>
        <taxon>Hexapoda</taxon>
        <taxon>Insecta</taxon>
        <taxon>Pterygota</taxon>
        <taxon>Neoptera</taxon>
        <taxon>Endopterygota</taxon>
        <taxon>Coleoptera</taxon>
        <taxon>Polyphaga</taxon>
        <taxon>Cucujiformia</taxon>
        <taxon>Tenebrionidae</taxon>
        <taxon>Tenebrionidae incertae sedis</taxon>
        <taxon>Tribolium</taxon>
    </lineage>
</organism>
<name>A0A139WAW1_TRICA</name>
<evidence type="ECO:0000313" key="2">
    <source>
        <dbReference type="EMBL" id="KYB25076.1"/>
    </source>
</evidence>
<gene>
    <name evidence="2" type="primary">AUGUSTUS-3.0.2_31370</name>
    <name evidence="2" type="ORF">TcasGA2_TC031370</name>
</gene>
<dbReference type="InParanoid" id="A0A139WAW1"/>